<protein>
    <submittedName>
        <fullName evidence="5">Carbohydrate kinase family protein</fullName>
    </submittedName>
</protein>
<dbReference type="InterPro" id="IPR029056">
    <property type="entry name" value="Ribokinase-like"/>
</dbReference>
<gene>
    <name evidence="5" type="ORF">ENW48_01160</name>
</gene>
<keyword evidence="2" id="KW-0808">Transferase</keyword>
<evidence type="ECO:0000256" key="2">
    <source>
        <dbReference type="ARBA" id="ARBA00022679"/>
    </source>
</evidence>
<dbReference type="CDD" id="cd01942">
    <property type="entry name" value="ribokinase_group_A"/>
    <property type="match status" value="1"/>
</dbReference>
<dbReference type="PANTHER" id="PTHR43085">
    <property type="entry name" value="HEXOKINASE FAMILY MEMBER"/>
    <property type="match status" value="1"/>
</dbReference>
<accession>A0A7C5AKA2</accession>
<dbReference type="Gene3D" id="3.40.1190.20">
    <property type="match status" value="1"/>
</dbReference>
<dbReference type="Pfam" id="PF00294">
    <property type="entry name" value="PfkB"/>
    <property type="match status" value="1"/>
</dbReference>
<dbReference type="GO" id="GO:0016301">
    <property type="term" value="F:kinase activity"/>
    <property type="evidence" value="ECO:0007669"/>
    <property type="project" value="UniProtKB-KW"/>
</dbReference>
<evidence type="ECO:0000256" key="3">
    <source>
        <dbReference type="ARBA" id="ARBA00022777"/>
    </source>
</evidence>
<comment type="caution">
    <text evidence="5">The sequence shown here is derived from an EMBL/GenBank/DDBJ whole genome shotgun (WGS) entry which is preliminary data.</text>
</comment>
<evidence type="ECO:0000256" key="1">
    <source>
        <dbReference type="ARBA" id="ARBA00010688"/>
    </source>
</evidence>
<dbReference type="SUPFAM" id="SSF53613">
    <property type="entry name" value="Ribokinase-like"/>
    <property type="match status" value="1"/>
</dbReference>
<reference evidence="5" key="1">
    <citation type="journal article" date="2020" name="mSystems">
        <title>Genome- and Community-Level Interaction Insights into Carbon Utilization and Element Cycling Functions of Hydrothermarchaeota in Hydrothermal Sediment.</title>
        <authorList>
            <person name="Zhou Z."/>
            <person name="Liu Y."/>
            <person name="Xu W."/>
            <person name="Pan J."/>
            <person name="Luo Z.H."/>
            <person name="Li M."/>
        </authorList>
    </citation>
    <scope>NUCLEOTIDE SEQUENCE [LARGE SCALE GENOMIC DNA]</scope>
    <source>
        <strain evidence="5">SpSt-853</strain>
    </source>
</reference>
<proteinExistence type="inferred from homology"/>
<keyword evidence="3 5" id="KW-0418">Kinase</keyword>
<evidence type="ECO:0000313" key="5">
    <source>
        <dbReference type="EMBL" id="HGZ10810.1"/>
    </source>
</evidence>
<dbReference type="InterPro" id="IPR050306">
    <property type="entry name" value="PfkB_Carbo_kinase"/>
</dbReference>
<dbReference type="PROSITE" id="PS00584">
    <property type="entry name" value="PFKB_KINASES_2"/>
    <property type="match status" value="1"/>
</dbReference>
<feature type="domain" description="Carbohydrate kinase PfkB" evidence="4">
    <location>
        <begin position="40"/>
        <end position="291"/>
    </location>
</feature>
<dbReference type="InterPro" id="IPR002173">
    <property type="entry name" value="Carboh/pur_kinase_PfkB_CS"/>
</dbReference>
<dbReference type="PANTHER" id="PTHR43085:SF46">
    <property type="entry name" value="ADENOSINE KINASE"/>
    <property type="match status" value="1"/>
</dbReference>
<dbReference type="InterPro" id="IPR011611">
    <property type="entry name" value="PfkB_dom"/>
</dbReference>
<dbReference type="EMBL" id="DTKJ01000012">
    <property type="protein sequence ID" value="HGZ10810.1"/>
    <property type="molecule type" value="Genomic_DNA"/>
</dbReference>
<evidence type="ECO:0000259" key="4">
    <source>
        <dbReference type="Pfam" id="PF00294"/>
    </source>
</evidence>
<comment type="similarity">
    <text evidence="1">Belongs to the carbohydrate kinase PfkB family.</text>
</comment>
<dbReference type="AlphaFoldDB" id="A0A7C5AKA2"/>
<dbReference type="PROSITE" id="PS00583">
    <property type="entry name" value="PFKB_KINASES_1"/>
    <property type="match status" value="1"/>
</dbReference>
<name>A0A7C5AKA2_9BACT</name>
<organism evidence="5">
    <name type="scientific">Desulfobacca acetoxidans</name>
    <dbReference type="NCBI Taxonomy" id="60893"/>
    <lineage>
        <taxon>Bacteria</taxon>
        <taxon>Pseudomonadati</taxon>
        <taxon>Thermodesulfobacteriota</taxon>
        <taxon>Desulfobaccia</taxon>
        <taxon>Desulfobaccales</taxon>
        <taxon>Desulfobaccaceae</taxon>
        <taxon>Desulfobacca</taxon>
    </lineage>
</organism>
<sequence>MRLFVSGSLAYDRIMDFPGRFVDHILPDKIHILNVCFMVNGLTERFGGTAGNIAYNLALLGEKPVILATAGRDFGPYQEWLMELGLSLEGIRIIPEEFTAGAYITTDLADNQITGFNPGAMKHPSEYAFDGVNPGDSLAIVAPGNLGDMLLYSRRFKDLGVPYIFDPGQSIPAWGPMELREMADGALALIMNDYEQEMFCQKTGLKESDILNLAPVLIITRGEKGSELISTQSREHLPPARPRQVVDPTGAGDAYRAGLLKGLCLKQSWTTAALMGATLASFAVEQPGTQEHRVSIAEFWQRYRDNFGPPPV</sequence>